<feature type="region of interest" description="Disordered" evidence="1">
    <location>
        <begin position="85"/>
        <end position="174"/>
    </location>
</feature>
<dbReference type="Proteomes" id="UP000270094">
    <property type="component" value="Unassembled WGS sequence"/>
</dbReference>
<feature type="compositionally biased region" description="Basic and acidic residues" evidence="1">
    <location>
        <begin position="142"/>
        <end position="174"/>
    </location>
</feature>
<evidence type="ECO:0000256" key="1">
    <source>
        <dbReference type="SAM" id="MobiDB-lite"/>
    </source>
</evidence>
<keyword evidence="3" id="KW-1185">Reference proteome</keyword>
<gene>
    <name evidence="2" type="ORF">SVUK_LOCUS4174</name>
</gene>
<dbReference type="EMBL" id="UYYB01011331">
    <property type="protein sequence ID" value="VDM69176.1"/>
    <property type="molecule type" value="Genomic_DNA"/>
</dbReference>
<feature type="compositionally biased region" description="Polar residues" evidence="1">
    <location>
        <begin position="120"/>
        <end position="129"/>
    </location>
</feature>
<evidence type="ECO:0000313" key="2">
    <source>
        <dbReference type="EMBL" id="VDM69176.1"/>
    </source>
</evidence>
<proteinExistence type="predicted"/>
<name>A0A3P7IHW0_STRVU</name>
<feature type="compositionally biased region" description="Pro residues" evidence="1">
    <location>
        <begin position="90"/>
        <end position="119"/>
    </location>
</feature>
<evidence type="ECO:0000313" key="3">
    <source>
        <dbReference type="Proteomes" id="UP000270094"/>
    </source>
</evidence>
<reference evidence="2 3" key="1">
    <citation type="submission" date="2018-11" db="EMBL/GenBank/DDBJ databases">
        <authorList>
            <consortium name="Pathogen Informatics"/>
        </authorList>
    </citation>
    <scope>NUCLEOTIDE SEQUENCE [LARGE SCALE GENOMIC DNA]</scope>
</reference>
<protein>
    <submittedName>
        <fullName evidence="2">Uncharacterized protein</fullName>
    </submittedName>
</protein>
<sequence>MDSAHNLELQISFADLWKGIVSIDIVDKSKYLGVPLEDGPYPRQPVYTSPALEYGPTPYQVPPDGLVYPTYAEYGYPQYIPAYVQSYNAPPYPNPDYPGPYYPPPDYPPPGYPVGPPPRQSYSNESAEPQQRLKPKNQQSNVDRRKSKSDTSRKYDSRENEIASRESKDKEEVP</sequence>
<dbReference type="AlphaFoldDB" id="A0A3P7IHW0"/>
<organism evidence="2 3">
    <name type="scientific">Strongylus vulgaris</name>
    <name type="common">Blood worm</name>
    <dbReference type="NCBI Taxonomy" id="40348"/>
    <lineage>
        <taxon>Eukaryota</taxon>
        <taxon>Metazoa</taxon>
        <taxon>Ecdysozoa</taxon>
        <taxon>Nematoda</taxon>
        <taxon>Chromadorea</taxon>
        <taxon>Rhabditida</taxon>
        <taxon>Rhabditina</taxon>
        <taxon>Rhabditomorpha</taxon>
        <taxon>Strongyloidea</taxon>
        <taxon>Strongylidae</taxon>
        <taxon>Strongylus</taxon>
    </lineage>
</organism>
<accession>A0A3P7IHW0</accession>